<organism evidence="2 3">
    <name type="scientific">Cronartium quercuum f. sp. fusiforme G11</name>
    <dbReference type="NCBI Taxonomy" id="708437"/>
    <lineage>
        <taxon>Eukaryota</taxon>
        <taxon>Fungi</taxon>
        <taxon>Dikarya</taxon>
        <taxon>Basidiomycota</taxon>
        <taxon>Pucciniomycotina</taxon>
        <taxon>Pucciniomycetes</taxon>
        <taxon>Pucciniales</taxon>
        <taxon>Coleosporiaceae</taxon>
        <taxon>Cronartium</taxon>
    </lineage>
</organism>
<dbReference type="AlphaFoldDB" id="A0A9P6NNK3"/>
<evidence type="ECO:0000259" key="1">
    <source>
        <dbReference type="Pfam" id="PF16879"/>
    </source>
</evidence>
<dbReference type="InterPro" id="IPR031693">
    <property type="entry name" value="Sin3_C"/>
</dbReference>
<evidence type="ECO:0000313" key="3">
    <source>
        <dbReference type="Proteomes" id="UP000886653"/>
    </source>
</evidence>
<protein>
    <recommendedName>
        <fullName evidence="1">Sin3 C-terminal domain-containing protein</fullName>
    </recommendedName>
</protein>
<reference evidence="2" key="1">
    <citation type="submission" date="2013-11" db="EMBL/GenBank/DDBJ databases">
        <title>Genome sequence of the fusiform rust pathogen reveals effectors for host alternation and coevolution with pine.</title>
        <authorList>
            <consortium name="DOE Joint Genome Institute"/>
            <person name="Smith K."/>
            <person name="Pendleton A."/>
            <person name="Kubisiak T."/>
            <person name="Anderson C."/>
            <person name="Salamov A."/>
            <person name="Aerts A."/>
            <person name="Riley R."/>
            <person name="Clum A."/>
            <person name="Lindquist E."/>
            <person name="Ence D."/>
            <person name="Campbell M."/>
            <person name="Kronenberg Z."/>
            <person name="Feau N."/>
            <person name="Dhillon B."/>
            <person name="Hamelin R."/>
            <person name="Burleigh J."/>
            <person name="Smith J."/>
            <person name="Yandell M."/>
            <person name="Nelson C."/>
            <person name="Grigoriev I."/>
            <person name="Davis J."/>
        </authorList>
    </citation>
    <scope>NUCLEOTIDE SEQUENCE</scope>
    <source>
        <strain evidence="2">G11</strain>
    </source>
</reference>
<feature type="domain" description="Sin3 C-terminal" evidence="1">
    <location>
        <begin position="2"/>
        <end position="85"/>
    </location>
</feature>
<proteinExistence type="predicted"/>
<accession>A0A9P6NNK3</accession>
<dbReference type="Proteomes" id="UP000886653">
    <property type="component" value="Unassembled WGS sequence"/>
</dbReference>
<dbReference type="Pfam" id="PF16879">
    <property type="entry name" value="Sin3a_C"/>
    <property type="match status" value="1"/>
</dbReference>
<comment type="caution">
    <text evidence="2">The sequence shown here is derived from an EMBL/GenBank/DDBJ whole genome shotgun (WGS) entry which is preliminary data.</text>
</comment>
<dbReference type="EMBL" id="MU167233">
    <property type="protein sequence ID" value="KAG0148827.1"/>
    <property type="molecule type" value="Genomic_DNA"/>
</dbReference>
<evidence type="ECO:0000313" key="2">
    <source>
        <dbReference type="EMBL" id="KAG0148827.1"/>
    </source>
</evidence>
<gene>
    <name evidence="2" type="ORF">CROQUDRAFT_654422</name>
</gene>
<keyword evidence="3" id="KW-1185">Reference proteome</keyword>
<name>A0A9P6NNK3_9BASI</name>
<sequence length="131" mass="15235">MSLSIQLVGPEDTTFEYAEEERVGYYLDSYMFQSPTETIDQAQVRRPYKRSNVCGPELPFRVEGGIVLEMCPRTYKLGLVRGSEEGLIGVRRQAKEEPDQQACDQPDLRLQAWENWVEKRRAEMEVEVEEE</sequence>